<keyword evidence="5 6" id="KW-0472">Membrane</keyword>
<keyword evidence="2" id="KW-1003">Cell membrane</keyword>
<feature type="transmembrane region" description="Helical" evidence="6">
    <location>
        <begin position="100"/>
        <end position="117"/>
    </location>
</feature>
<keyword evidence="4 6" id="KW-1133">Transmembrane helix</keyword>
<dbReference type="EMBL" id="QMAU01000053">
    <property type="protein sequence ID" value="RXI51840.1"/>
    <property type="molecule type" value="Genomic_DNA"/>
</dbReference>
<dbReference type="OMA" id="YPFYACI"/>
<evidence type="ECO:0000256" key="6">
    <source>
        <dbReference type="SAM" id="Phobius"/>
    </source>
</evidence>
<dbReference type="Proteomes" id="UP000290273">
    <property type="component" value="Unassembled WGS sequence"/>
</dbReference>
<dbReference type="PANTHER" id="PTHR30509:SF9">
    <property type="entry name" value="MULTIDRUG RESISTANCE PROTEIN MDTO"/>
    <property type="match status" value="1"/>
</dbReference>
<evidence type="ECO:0000313" key="8">
    <source>
        <dbReference type="EMBL" id="RXI47651.1"/>
    </source>
</evidence>
<evidence type="ECO:0000313" key="9">
    <source>
        <dbReference type="EMBL" id="RXI51840.1"/>
    </source>
</evidence>
<protein>
    <recommendedName>
        <fullName evidence="13">FUSC family protein</fullName>
    </recommendedName>
</protein>
<evidence type="ECO:0000313" key="11">
    <source>
        <dbReference type="Proteomes" id="UP000290921"/>
    </source>
</evidence>
<evidence type="ECO:0000313" key="12">
    <source>
        <dbReference type="Proteomes" id="UP001321763"/>
    </source>
</evidence>
<dbReference type="Pfam" id="PF06081">
    <property type="entry name" value="ArAE_1"/>
    <property type="match status" value="1"/>
</dbReference>
<feature type="transmembrane region" description="Helical" evidence="6">
    <location>
        <begin position="123"/>
        <end position="144"/>
    </location>
</feature>
<dbReference type="GO" id="GO:0005886">
    <property type="term" value="C:plasma membrane"/>
    <property type="evidence" value="ECO:0007669"/>
    <property type="project" value="UniProtKB-SubCell"/>
</dbReference>
<dbReference type="RefSeq" id="WP_011099445.1">
    <property type="nucleotide sequence ID" value="NZ_AP026804.1"/>
</dbReference>
<evidence type="ECO:0000313" key="7">
    <source>
        <dbReference type="EMBL" id="BDR80810.1"/>
    </source>
</evidence>
<organism evidence="8 11">
    <name type="scientific">Clostridium tetani</name>
    <dbReference type="NCBI Taxonomy" id="1513"/>
    <lineage>
        <taxon>Bacteria</taxon>
        <taxon>Bacillati</taxon>
        <taxon>Bacillota</taxon>
        <taxon>Clostridia</taxon>
        <taxon>Eubacteriales</taxon>
        <taxon>Clostridiaceae</taxon>
        <taxon>Clostridium</taxon>
    </lineage>
</organism>
<feature type="transmembrane region" description="Helical" evidence="6">
    <location>
        <begin position="56"/>
        <end position="88"/>
    </location>
</feature>
<dbReference type="EMBL" id="AP026818">
    <property type="protein sequence ID" value="BDR80810.1"/>
    <property type="molecule type" value="Genomic_DNA"/>
</dbReference>
<dbReference type="AlphaFoldDB" id="A0A4Q0UXH9"/>
<dbReference type="GeneID" id="24253143"/>
<evidence type="ECO:0000256" key="5">
    <source>
        <dbReference type="ARBA" id="ARBA00023136"/>
    </source>
</evidence>
<evidence type="ECO:0000256" key="2">
    <source>
        <dbReference type="ARBA" id="ARBA00022475"/>
    </source>
</evidence>
<accession>A0A4Q0UXH9</accession>
<evidence type="ECO:0000313" key="10">
    <source>
        <dbReference type="Proteomes" id="UP000290273"/>
    </source>
</evidence>
<dbReference type="EMBL" id="QMAP01000008">
    <property type="protein sequence ID" value="RXI47651.1"/>
    <property type="molecule type" value="Genomic_DNA"/>
</dbReference>
<reference evidence="7 12" key="2">
    <citation type="submission" date="2022-09" db="EMBL/GenBank/DDBJ databases">
        <title>complete genome sequences of Clostridium tetani str. KHSU-234311-028 isolated from soil.</title>
        <authorList>
            <person name="Sekizuka T."/>
            <person name="Shitada C."/>
            <person name="Takahashi M."/>
            <person name="Kuroda M."/>
        </authorList>
    </citation>
    <scope>NUCLEOTIDE SEQUENCE [LARGE SCALE GENOMIC DNA]</scope>
    <source>
        <strain evidence="7 12">KHSU-234311-028</strain>
    </source>
</reference>
<keyword evidence="3 6" id="KW-0812">Transmembrane</keyword>
<evidence type="ECO:0008006" key="13">
    <source>
        <dbReference type="Google" id="ProtNLM"/>
    </source>
</evidence>
<dbReference type="InterPro" id="IPR010343">
    <property type="entry name" value="ArAE_1"/>
</dbReference>
<comment type="subcellular location">
    <subcellularLocation>
        <location evidence="1">Cell membrane</location>
        <topology evidence="1">Multi-pass membrane protein</topology>
    </subcellularLocation>
</comment>
<name>A0A4Q0UXH9_CLOTA</name>
<sequence>MSKIGLRNIKTALSVFLCIILFDLFNRQYPFYACIAAISCMKECPSSTKNAGKYRLIGTCIGAFTGIVFYLYFSHSAIFCAIGIVIVIYLCNLFEQQNSVIISCIVFIAIMTNLKGMPSDKYVINRILDTFIGIIIAISVDKLLNLIDFDKFKSIL</sequence>
<reference evidence="10 11" key="1">
    <citation type="submission" date="2018-06" db="EMBL/GenBank/DDBJ databases">
        <title>Genome conservation of Clostridium tetani.</title>
        <authorList>
            <person name="Bruggemann H."/>
            <person name="Popoff M.R."/>
        </authorList>
    </citation>
    <scope>NUCLEOTIDE SEQUENCE [LARGE SCALE GENOMIC DNA]</scope>
    <source>
        <strain evidence="8 11">2017.061</strain>
        <strain evidence="9 10">63.05</strain>
    </source>
</reference>
<evidence type="ECO:0000256" key="1">
    <source>
        <dbReference type="ARBA" id="ARBA00004651"/>
    </source>
</evidence>
<evidence type="ECO:0000256" key="4">
    <source>
        <dbReference type="ARBA" id="ARBA00022989"/>
    </source>
</evidence>
<dbReference type="Proteomes" id="UP000290921">
    <property type="component" value="Unassembled WGS sequence"/>
</dbReference>
<evidence type="ECO:0000256" key="3">
    <source>
        <dbReference type="ARBA" id="ARBA00022692"/>
    </source>
</evidence>
<gene>
    <name evidence="8" type="ORF">DP130_10070</name>
    <name evidence="9" type="ORF">DP131_14525</name>
    <name evidence="7" type="ORF">K234311028_10560</name>
</gene>
<proteinExistence type="predicted"/>
<dbReference type="Proteomes" id="UP001321763">
    <property type="component" value="Chromosome"/>
</dbReference>
<dbReference type="PANTHER" id="PTHR30509">
    <property type="entry name" value="P-HYDROXYBENZOIC ACID EFFLUX PUMP SUBUNIT-RELATED"/>
    <property type="match status" value="1"/>
</dbReference>